<accession>A0A1T5M3Y3</accession>
<comment type="subcellular location">
    <subcellularLocation>
        <location evidence="2">Cytoplasm</location>
    </subcellularLocation>
</comment>
<evidence type="ECO:0000256" key="4">
    <source>
        <dbReference type="ARBA" id="ARBA00022490"/>
    </source>
</evidence>
<keyword evidence="10" id="KW-0812">Transmembrane</keyword>
<organism evidence="13 14">
    <name type="scientific">Ohtaekwangia koreensis</name>
    <dbReference type="NCBI Taxonomy" id="688867"/>
    <lineage>
        <taxon>Bacteria</taxon>
        <taxon>Pseudomonadati</taxon>
        <taxon>Bacteroidota</taxon>
        <taxon>Cytophagia</taxon>
        <taxon>Cytophagales</taxon>
        <taxon>Fulvivirgaceae</taxon>
        <taxon>Ohtaekwangia</taxon>
    </lineage>
</organism>
<evidence type="ECO:0000256" key="11">
    <source>
        <dbReference type="SAM" id="SignalP"/>
    </source>
</evidence>
<evidence type="ECO:0000256" key="3">
    <source>
        <dbReference type="ARBA" id="ARBA00012438"/>
    </source>
</evidence>
<feature type="transmembrane region" description="Helical" evidence="10">
    <location>
        <begin position="350"/>
        <end position="372"/>
    </location>
</feature>
<dbReference type="SUPFAM" id="SSF47384">
    <property type="entry name" value="Homodimeric domain of signal transducing histidine kinase"/>
    <property type="match status" value="1"/>
</dbReference>
<dbReference type="Gene3D" id="1.25.40.10">
    <property type="entry name" value="Tetratricopeptide repeat domain"/>
    <property type="match status" value="2"/>
</dbReference>
<keyword evidence="6 8" id="KW-0802">TPR repeat</keyword>
<keyword evidence="11" id="KW-0732">Signal</keyword>
<feature type="coiled-coil region" evidence="9">
    <location>
        <begin position="440"/>
        <end position="474"/>
    </location>
</feature>
<dbReference type="InterPro" id="IPR019734">
    <property type="entry name" value="TPR_rpt"/>
</dbReference>
<protein>
    <recommendedName>
        <fullName evidence="3">histidine kinase</fullName>
        <ecNumber evidence="3">2.7.13.3</ecNumber>
    </recommendedName>
</protein>
<feature type="domain" description="Signal transduction histidine kinase dimerisation/phosphoacceptor" evidence="12">
    <location>
        <begin position="424"/>
        <end position="469"/>
    </location>
</feature>
<dbReference type="InterPro" id="IPR051476">
    <property type="entry name" value="Bac_ResReg_Asp_Phosphatase"/>
</dbReference>
<dbReference type="GO" id="GO:0005737">
    <property type="term" value="C:cytoplasm"/>
    <property type="evidence" value="ECO:0007669"/>
    <property type="project" value="UniProtKB-SubCell"/>
</dbReference>
<gene>
    <name evidence="13" type="ORF">SAMN05660236_4220</name>
</gene>
<dbReference type="RefSeq" id="WP_079688764.1">
    <property type="nucleotide sequence ID" value="NZ_FUZU01000003.1"/>
</dbReference>
<evidence type="ECO:0000313" key="14">
    <source>
        <dbReference type="Proteomes" id="UP000190961"/>
    </source>
</evidence>
<dbReference type="PROSITE" id="PS50005">
    <property type="entry name" value="TPR"/>
    <property type="match status" value="1"/>
</dbReference>
<evidence type="ECO:0000256" key="8">
    <source>
        <dbReference type="PROSITE-ProRule" id="PRU00339"/>
    </source>
</evidence>
<dbReference type="SMART" id="SM00028">
    <property type="entry name" value="TPR"/>
    <property type="match status" value="6"/>
</dbReference>
<keyword evidence="14" id="KW-1185">Reference proteome</keyword>
<dbReference type="Pfam" id="PF00512">
    <property type="entry name" value="HisKA"/>
    <property type="match status" value="1"/>
</dbReference>
<evidence type="ECO:0000256" key="7">
    <source>
        <dbReference type="ARBA" id="ARBA00038253"/>
    </source>
</evidence>
<dbReference type="AlphaFoldDB" id="A0A1T5M3Y3"/>
<dbReference type="GO" id="GO:0000155">
    <property type="term" value="F:phosphorelay sensor kinase activity"/>
    <property type="evidence" value="ECO:0007669"/>
    <property type="project" value="InterPro"/>
</dbReference>
<keyword evidence="10" id="KW-0472">Membrane</keyword>
<dbReference type="Proteomes" id="UP000190961">
    <property type="component" value="Unassembled WGS sequence"/>
</dbReference>
<name>A0A1T5M3Y3_9BACT</name>
<keyword evidence="9" id="KW-0175">Coiled coil</keyword>
<dbReference type="InterPro" id="IPR011990">
    <property type="entry name" value="TPR-like_helical_dom_sf"/>
</dbReference>
<dbReference type="OrthoDB" id="982262at2"/>
<dbReference type="STRING" id="688867.SAMN05660236_4220"/>
<dbReference type="InterPro" id="IPR003661">
    <property type="entry name" value="HisK_dim/P_dom"/>
</dbReference>
<feature type="chain" id="PRO_5010564140" description="histidine kinase" evidence="11">
    <location>
        <begin position="21"/>
        <end position="481"/>
    </location>
</feature>
<dbReference type="EMBL" id="FUZU01000003">
    <property type="protein sequence ID" value="SKC82579.1"/>
    <property type="molecule type" value="Genomic_DNA"/>
</dbReference>
<comment type="similarity">
    <text evidence="7">Belongs to the Rap family.</text>
</comment>
<dbReference type="Pfam" id="PF13424">
    <property type="entry name" value="TPR_12"/>
    <property type="match status" value="2"/>
</dbReference>
<dbReference type="Gene3D" id="1.10.287.130">
    <property type="match status" value="1"/>
</dbReference>
<proteinExistence type="inferred from homology"/>
<keyword evidence="4" id="KW-0963">Cytoplasm</keyword>
<keyword evidence="10" id="KW-1133">Transmembrane helix</keyword>
<feature type="signal peptide" evidence="11">
    <location>
        <begin position="1"/>
        <end position="20"/>
    </location>
</feature>
<evidence type="ECO:0000256" key="5">
    <source>
        <dbReference type="ARBA" id="ARBA00022737"/>
    </source>
</evidence>
<evidence type="ECO:0000256" key="10">
    <source>
        <dbReference type="SAM" id="Phobius"/>
    </source>
</evidence>
<dbReference type="EC" id="2.7.13.3" evidence="3"/>
<evidence type="ECO:0000256" key="2">
    <source>
        <dbReference type="ARBA" id="ARBA00004496"/>
    </source>
</evidence>
<reference evidence="13 14" key="1">
    <citation type="submission" date="2017-02" db="EMBL/GenBank/DDBJ databases">
        <authorList>
            <person name="Peterson S.W."/>
        </authorList>
    </citation>
    <scope>NUCLEOTIDE SEQUENCE [LARGE SCALE GENOMIC DNA]</scope>
    <source>
        <strain evidence="13 14">DSM 25262</strain>
    </source>
</reference>
<feature type="repeat" description="TPR" evidence="8">
    <location>
        <begin position="201"/>
        <end position="234"/>
    </location>
</feature>
<sequence>MKNFFSTAIFIFLTSTIVFAQQHRIDSLLKVLPTIEDEKQRIDLLNALAFQYTILSPNDAEKFANDAAVKARGTSYKKGLAESLKILGILHYVRNEYSVAVEYCYQSLKLYEEISDPSGKAKVLNNLALIFSKQNQFDKAREFSEQSLKLKRTIGDSLGVSNSLLLLSEYYRNAKNFAKALELCKESLSRLQQLKYEGGLSHVYLAMGEVYSDQDNYTLASSYYKDAIRYAKISSDNMQVIAANNKLGQLFLNSQQFDSAYYYLRATIALAKKRNNRAQEMEALKFLSIYFEKQGNLDSALYFTRQVSDLERVIFENERREQIATIQMLYDYQQKEQELGFQRKIVKRQYIAIGGVSLILILAVMLGFKFYALNKTNHQAKEALMKLNIEINRMNENLEMKVQERTEEIAQQNQKLIEYAFFTAHEVRGPLARILGLVELARIKELMDDREEILERLQEAAQELDEIIRIINRKLEGSRNK</sequence>
<dbReference type="PANTHER" id="PTHR46630:SF1">
    <property type="entry name" value="TETRATRICOPEPTIDE REPEAT PROTEIN 29"/>
    <property type="match status" value="1"/>
</dbReference>
<feature type="coiled-coil region" evidence="9">
    <location>
        <begin position="377"/>
        <end position="415"/>
    </location>
</feature>
<dbReference type="CDD" id="cd00082">
    <property type="entry name" value="HisKA"/>
    <property type="match status" value="1"/>
</dbReference>
<keyword evidence="5" id="KW-0677">Repeat</keyword>
<dbReference type="InterPro" id="IPR036097">
    <property type="entry name" value="HisK_dim/P_sf"/>
</dbReference>
<evidence type="ECO:0000256" key="9">
    <source>
        <dbReference type="SAM" id="Coils"/>
    </source>
</evidence>
<evidence type="ECO:0000259" key="12">
    <source>
        <dbReference type="Pfam" id="PF00512"/>
    </source>
</evidence>
<dbReference type="SUPFAM" id="SSF48452">
    <property type="entry name" value="TPR-like"/>
    <property type="match status" value="2"/>
</dbReference>
<evidence type="ECO:0000313" key="13">
    <source>
        <dbReference type="EMBL" id="SKC82579.1"/>
    </source>
</evidence>
<comment type="catalytic activity">
    <reaction evidence="1">
        <text>ATP + protein L-histidine = ADP + protein N-phospho-L-histidine.</text>
        <dbReference type="EC" id="2.7.13.3"/>
    </reaction>
</comment>
<evidence type="ECO:0000256" key="1">
    <source>
        <dbReference type="ARBA" id="ARBA00000085"/>
    </source>
</evidence>
<evidence type="ECO:0000256" key="6">
    <source>
        <dbReference type="ARBA" id="ARBA00022803"/>
    </source>
</evidence>
<dbReference type="PANTHER" id="PTHR46630">
    <property type="entry name" value="TETRATRICOPEPTIDE REPEAT PROTEIN 29"/>
    <property type="match status" value="1"/>
</dbReference>